<gene>
    <name evidence="2" type="ORF">EDC63_11120</name>
</gene>
<evidence type="ECO:0000259" key="1">
    <source>
        <dbReference type="Pfam" id="PF04480"/>
    </source>
</evidence>
<reference evidence="2 3" key="1">
    <citation type="submission" date="2019-03" db="EMBL/GenBank/DDBJ databases">
        <title>Genomic Encyclopedia of Type Strains, Phase IV (KMG-IV): sequencing the most valuable type-strain genomes for metagenomic binning, comparative biology and taxonomic classification.</title>
        <authorList>
            <person name="Goeker M."/>
        </authorList>
    </citation>
    <scope>NUCLEOTIDE SEQUENCE [LARGE SCALE GENOMIC DNA]</scope>
    <source>
        <strain evidence="2 3">DSM 100309</strain>
    </source>
</reference>
<dbReference type="InterPro" id="IPR007569">
    <property type="entry name" value="DUF559"/>
</dbReference>
<dbReference type="SUPFAM" id="SSF52980">
    <property type="entry name" value="Restriction endonuclease-like"/>
    <property type="match status" value="1"/>
</dbReference>
<keyword evidence="2" id="KW-0378">Hydrolase</keyword>
<organism evidence="2 3">
    <name type="scientific">Sulfurirhabdus autotrophica</name>
    <dbReference type="NCBI Taxonomy" id="1706046"/>
    <lineage>
        <taxon>Bacteria</taxon>
        <taxon>Pseudomonadati</taxon>
        <taxon>Pseudomonadota</taxon>
        <taxon>Betaproteobacteria</taxon>
        <taxon>Nitrosomonadales</taxon>
        <taxon>Sulfuricellaceae</taxon>
        <taxon>Sulfurirhabdus</taxon>
    </lineage>
</organism>
<dbReference type="PANTHER" id="PTHR38590:SF1">
    <property type="entry name" value="BLL0828 PROTEIN"/>
    <property type="match status" value="1"/>
</dbReference>
<sequence>MNSLSLDGREQGRGYVSAKLFNRHSQTAKKNTTEAEKKLWQHLRAKQLYGYKFKRQQPIGDFVVDFVCFEKKLVAELDGGQHADEVHVIKDAARTDWLQSQGFVVLRFWNHDVLQNMDGVWDVITQHLMPES</sequence>
<dbReference type="EMBL" id="SMCO01000011">
    <property type="protein sequence ID" value="TCV84676.1"/>
    <property type="molecule type" value="Genomic_DNA"/>
</dbReference>
<protein>
    <submittedName>
        <fullName evidence="2">Very-short-patch-repair endonuclease</fullName>
    </submittedName>
</protein>
<keyword evidence="2" id="KW-0255">Endonuclease</keyword>
<accession>A0A4R3XZ79</accession>
<dbReference type="Pfam" id="PF04480">
    <property type="entry name" value="DUF559"/>
    <property type="match status" value="1"/>
</dbReference>
<proteinExistence type="predicted"/>
<dbReference type="OrthoDB" id="9798754at2"/>
<dbReference type="InterPro" id="IPR047216">
    <property type="entry name" value="Endonuclease_DUF559_bact"/>
</dbReference>
<dbReference type="AlphaFoldDB" id="A0A4R3XZ79"/>
<keyword evidence="3" id="KW-1185">Reference proteome</keyword>
<dbReference type="Proteomes" id="UP000295367">
    <property type="component" value="Unassembled WGS sequence"/>
</dbReference>
<dbReference type="InterPro" id="IPR011335">
    <property type="entry name" value="Restrct_endonuc-II-like"/>
</dbReference>
<feature type="domain" description="DUF559" evidence="1">
    <location>
        <begin position="24"/>
        <end position="128"/>
    </location>
</feature>
<dbReference type="Gene3D" id="3.40.960.10">
    <property type="entry name" value="VSR Endonuclease"/>
    <property type="match status" value="1"/>
</dbReference>
<dbReference type="CDD" id="cd01038">
    <property type="entry name" value="Endonuclease_DUF559"/>
    <property type="match status" value="1"/>
</dbReference>
<dbReference type="GO" id="GO:0004519">
    <property type="term" value="F:endonuclease activity"/>
    <property type="evidence" value="ECO:0007669"/>
    <property type="project" value="UniProtKB-KW"/>
</dbReference>
<comment type="caution">
    <text evidence="2">The sequence shown here is derived from an EMBL/GenBank/DDBJ whole genome shotgun (WGS) entry which is preliminary data.</text>
</comment>
<keyword evidence="2" id="KW-0540">Nuclease</keyword>
<name>A0A4R3XZ79_9PROT</name>
<evidence type="ECO:0000313" key="3">
    <source>
        <dbReference type="Proteomes" id="UP000295367"/>
    </source>
</evidence>
<dbReference type="PANTHER" id="PTHR38590">
    <property type="entry name" value="BLL0828 PROTEIN"/>
    <property type="match status" value="1"/>
</dbReference>
<evidence type="ECO:0000313" key="2">
    <source>
        <dbReference type="EMBL" id="TCV84676.1"/>
    </source>
</evidence>
<dbReference type="RefSeq" id="WP_124946148.1">
    <property type="nucleotide sequence ID" value="NZ_BHVT01000027.1"/>
</dbReference>